<keyword evidence="2" id="KW-1185">Reference proteome</keyword>
<proteinExistence type="predicted"/>
<sequence>MWKSILGAWINIRPGLTKSNPSSMVEMLRQPLFGNPSFTNTNGAPLGVNGQSNGYAFTCHGHTKVKDIWNEEAKWKSLPDLGMYFHV</sequence>
<dbReference type="EMBL" id="OZ019904">
    <property type="protein sequence ID" value="CAK9198779.1"/>
    <property type="molecule type" value="Genomic_DNA"/>
</dbReference>
<gene>
    <name evidence="1" type="ORF">CSSPTR1EN2_LOCUS4607</name>
</gene>
<evidence type="ECO:0000313" key="1">
    <source>
        <dbReference type="EMBL" id="CAK9198779.1"/>
    </source>
</evidence>
<dbReference type="Proteomes" id="UP001497512">
    <property type="component" value="Chromosome 12"/>
</dbReference>
<evidence type="ECO:0000313" key="2">
    <source>
        <dbReference type="Proteomes" id="UP001497512"/>
    </source>
</evidence>
<protein>
    <submittedName>
        <fullName evidence="1">Uncharacterized protein</fullName>
    </submittedName>
</protein>
<accession>A0ABP0TNZ3</accession>
<organism evidence="1 2">
    <name type="scientific">Sphagnum troendelagicum</name>
    <dbReference type="NCBI Taxonomy" id="128251"/>
    <lineage>
        <taxon>Eukaryota</taxon>
        <taxon>Viridiplantae</taxon>
        <taxon>Streptophyta</taxon>
        <taxon>Embryophyta</taxon>
        <taxon>Bryophyta</taxon>
        <taxon>Sphagnophytina</taxon>
        <taxon>Sphagnopsida</taxon>
        <taxon>Sphagnales</taxon>
        <taxon>Sphagnaceae</taxon>
        <taxon>Sphagnum</taxon>
    </lineage>
</organism>
<reference evidence="1" key="1">
    <citation type="submission" date="2024-02" db="EMBL/GenBank/DDBJ databases">
        <authorList>
            <consortium name="ELIXIR-Norway"/>
            <consortium name="Elixir Norway"/>
        </authorList>
    </citation>
    <scope>NUCLEOTIDE SEQUENCE</scope>
</reference>
<name>A0ABP0TNZ3_9BRYO</name>